<organism evidence="2 3">
    <name type="scientific">Spizellomyces punctatus (strain DAOM BR117)</name>
    <dbReference type="NCBI Taxonomy" id="645134"/>
    <lineage>
        <taxon>Eukaryota</taxon>
        <taxon>Fungi</taxon>
        <taxon>Fungi incertae sedis</taxon>
        <taxon>Chytridiomycota</taxon>
        <taxon>Chytridiomycota incertae sedis</taxon>
        <taxon>Chytridiomycetes</taxon>
        <taxon>Spizellomycetales</taxon>
        <taxon>Spizellomycetaceae</taxon>
        <taxon>Spizellomyces</taxon>
    </lineage>
</organism>
<sequence>MRPLDPDGPLRDNPRADLLLSSETRTSLEDHAMQILTEATQRMSSSTAALFSVLRSVNRSCDPASGIYPIEIKDICNSLRKGGIPNLIGTIMERLQVFEDNAVDDCDELLEQVATLRKYLEHVDPDDDETSWALDNLKTMGRVNEGATEPYHMLPFAMMDDVSLICGDEESKADSDDKTRKASTSTGKPVDFLHIINGKEYGQGMSTRRGFLDRDFLASIKVSTAQIKAHKDYLSNIFPPAMSSVLNELLMDVAVPFYQVYLGTIRFYLVFNVGSELYILHEWGRVSLPNGNVSTCLNMAEIFLISRHIMLRSADAVNKAEERLRNERNNVSGLEGIEFSLRKYVSWTTPTEVGRSPIPLEGIQLTLKERSSATKPAKTVQAQYLMWGYGSL</sequence>
<dbReference type="RefSeq" id="XP_016611127.1">
    <property type="nucleotide sequence ID" value="XM_016750453.1"/>
</dbReference>
<keyword evidence="1" id="KW-0175">Coiled coil</keyword>
<dbReference type="InParanoid" id="A0A0L0HPY5"/>
<reference evidence="2 3" key="1">
    <citation type="submission" date="2009-08" db="EMBL/GenBank/DDBJ databases">
        <title>The Genome Sequence of Spizellomyces punctatus strain DAOM BR117.</title>
        <authorList>
            <consortium name="The Broad Institute Genome Sequencing Platform"/>
            <person name="Russ C."/>
            <person name="Cuomo C."/>
            <person name="Shea T."/>
            <person name="Young S.K."/>
            <person name="Zeng Q."/>
            <person name="Koehrsen M."/>
            <person name="Haas B."/>
            <person name="Borodovsky M."/>
            <person name="Guigo R."/>
            <person name="Alvarado L."/>
            <person name="Berlin A."/>
            <person name="Bochicchio J."/>
            <person name="Borenstein D."/>
            <person name="Chapman S."/>
            <person name="Chen Z."/>
            <person name="Engels R."/>
            <person name="Freedman E."/>
            <person name="Gellesch M."/>
            <person name="Goldberg J."/>
            <person name="Griggs A."/>
            <person name="Gujja S."/>
            <person name="Heiman D."/>
            <person name="Hepburn T."/>
            <person name="Howarth C."/>
            <person name="Jen D."/>
            <person name="Larson L."/>
            <person name="Lewis B."/>
            <person name="Mehta T."/>
            <person name="Park D."/>
            <person name="Pearson M."/>
            <person name="Roberts A."/>
            <person name="Saif S."/>
            <person name="Shenoy N."/>
            <person name="Sisk P."/>
            <person name="Stolte C."/>
            <person name="Sykes S."/>
            <person name="Thomson T."/>
            <person name="Walk T."/>
            <person name="White J."/>
            <person name="Yandava C."/>
            <person name="Burger G."/>
            <person name="Gray M.W."/>
            <person name="Holland P.W.H."/>
            <person name="King N."/>
            <person name="Lang F.B.F."/>
            <person name="Roger A.J."/>
            <person name="Ruiz-Trillo I."/>
            <person name="Lander E."/>
            <person name="Nusbaum C."/>
        </authorList>
    </citation>
    <scope>NUCLEOTIDE SEQUENCE [LARGE SCALE GENOMIC DNA]</scope>
    <source>
        <strain evidence="2 3">DAOM BR117</strain>
    </source>
</reference>
<name>A0A0L0HPY5_SPIPD</name>
<dbReference type="VEuPathDB" id="FungiDB:SPPG_02152"/>
<dbReference type="EMBL" id="KQ257452">
    <property type="protein sequence ID" value="KND03088.1"/>
    <property type="molecule type" value="Genomic_DNA"/>
</dbReference>
<protein>
    <submittedName>
        <fullName evidence="2">Uncharacterized protein</fullName>
    </submittedName>
</protein>
<dbReference type="GeneID" id="27685763"/>
<dbReference type="AlphaFoldDB" id="A0A0L0HPY5"/>
<dbReference type="OrthoDB" id="2150385at2759"/>
<proteinExistence type="predicted"/>
<evidence type="ECO:0000313" key="3">
    <source>
        <dbReference type="Proteomes" id="UP000053201"/>
    </source>
</evidence>
<feature type="coiled-coil region" evidence="1">
    <location>
        <begin position="310"/>
        <end position="337"/>
    </location>
</feature>
<keyword evidence="3" id="KW-1185">Reference proteome</keyword>
<evidence type="ECO:0000256" key="1">
    <source>
        <dbReference type="SAM" id="Coils"/>
    </source>
</evidence>
<evidence type="ECO:0000313" key="2">
    <source>
        <dbReference type="EMBL" id="KND03088.1"/>
    </source>
</evidence>
<dbReference type="Proteomes" id="UP000053201">
    <property type="component" value="Unassembled WGS sequence"/>
</dbReference>
<gene>
    <name evidence="2" type="ORF">SPPG_02152</name>
</gene>
<accession>A0A0L0HPY5</accession>